<evidence type="ECO:0000259" key="2">
    <source>
        <dbReference type="PROSITE" id="PS50943"/>
    </source>
</evidence>
<feature type="domain" description="HTH cro/C1-type" evidence="2">
    <location>
        <begin position="11"/>
        <end position="65"/>
    </location>
</feature>
<dbReference type="RefSeq" id="WP_121648468.1">
    <property type="nucleotide sequence ID" value="NZ_RCUX01000006.1"/>
</dbReference>
<dbReference type="PANTHER" id="PTHR46797:SF1">
    <property type="entry name" value="METHYLPHOSPHONATE SYNTHASE"/>
    <property type="match status" value="1"/>
</dbReference>
<dbReference type="PANTHER" id="PTHR46797">
    <property type="entry name" value="HTH-TYPE TRANSCRIPTIONAL REGULATOR"/>
    <property type="match status" value="1"/>
</dbReference>
<proteinExistence type="predicted"/>
<organism evidence="3 4">
    <name type="scientific">Mycetocola tolaasinivorans</name>
    <dbReference type="NCBI Taxonomy" id="76635"/>
    <lineage>
        <taxon>Bacteria</taxon>
        <taxon>Bacillati</taxon>
        <taxon>Actinomycetota</taxon>
        <taxon>Actinomycetes</taxon>
        <taxon>Micrococcales</taxon>
        <taxon>Microbacteriaceae</taxon>
        <taxon>Mycetocola</taxon>
    </lineage>
</organism>
<dbReference type="GO" id="GO:0003677">
    <property type="term" value="F:DNA binding"/>
    <property type="evidence" value="ECO:0007669"/>
    <property type="project" value="UniProtKB-KW"/>
</dbReference>
<dbReference type="PROSITE" id="PS50943">
    <property type="entry name" value="HTH_CROC1"/>
    <property type="match status" value="1"/>
</dbReference>
<evidence type="ECO:0000313" key="4">
    <source>
        <dbReference type="Proteomes" id="UP000272503"/>
    </source>
</evidence>
<gene>
    <name evidence="3" type="ORF">D9V32_08420</name>
</gene>
<accession>A0A3L7A5J5</accession>
<dbReference type="InterPro" id="IPR010982">
    <property type="entry name" value="Lambda_DNA-bd_dom_sf"/>
</dbReference>
<evidence type="ECO:0000256" key="1">
    <source>
        <dbReference type="ARBA" id="ARBA00023125"/>
    </source>
</evidence>
<dbReference type="AlphaFoldDB" id="A0A3L7A5J5"/>
<comment type="caution">
    <text evidence="3">The sequence shown here is derived from an EMBL/GenBank/DDBJ whole genome shotgun (WGS) entry which is preliminary data.</text>
</comment>
<dbReference type="CDD" id="cd00093">
    <property type="entry name" value="HTH_XRE"/>
    <property type="match status" value="1"/>
</dbReference>
<keyword evidence="4" id="KW-1185">Reference proteome</keyword>
<dbReference type="OrthoDB" id="7428772at2"/>
<evidence type="ECO:0000313" key="3">
    <source>
        <dbReference type="EMBL" id="RLP75497.1"/>
    </source>
</evidence>
<sequence>MLLRQLIGHTLRRLRLAQGRTLDEVARAAGVSLAHLSSIERGQAEASSEIIDAICRALGISVTDLLDVMRSSVPYETKTDVALAA</sequence>
<dbReference type="InterPro" id="IPR050807">
    <property type="entry name" value="TransReg_Diox_bact_type"/>
</dbReference>
<dbReference type="Proteomes" id="UP000272503">
    <property type="component" value="Unassembled WGS sequence"/>
</dbReference>
<dbReference type="EMBL" id="RCUX01000006">
    <property type="protein sequence ID" value="RLP75497.1"/>
    <property type="molecule type" value="Genomic_DNA"/>
</dbReference>
<dbReference type="SMART" id="SM00530">
    <property type="entry name" value="HTH_XRE"/>
    <property type="match status" value="1"/>
</dbReference>
<dbReference type="Gene3D" id="1.10.260.40">
    <property type="entry name" value="lambda repressor-like DNA-binding domains"/>
    <property type="match status" value="1"/>
</dbReference>
<dbReference type="Pfam" id="PF01381">
    <property type="entry name" value="HTH_3"/>
    <property type="match status" value="1"/>
</dbReference>
<keyword evidence="1" id="KW-0238">DNA-binding</keyword>
<reference evidence="3 4" key="1">
    <citation type="submission" date="2018-10" db="EMBL/GenBank/DDBJ databases">
        <authorList>
            <person name="Li J."/>
        </authorList>
    </citation>
    <scope>NUCLEOTIDE SEQUENCE [LARGE SCALE GENOMIC DNA]</scope>
    <source>
        <strain evidence="3 4">IF 016277</strain>
    </source>
</reference>
<dbReference type="GO" id="GO:0003700">
    <property type="term" value="F:DNA-binding transcription factor activity"/>
    <property type="evidence" value="ECO:0007669"/>
    <property type="project" value="TreeGrafter"/>
</dbReference>
<dbReference type="InterPro" id="IPR001387">
    <property type="entry name" value="Cro/C1-type_HTH"/>
</dbReference>
<dbReference type="SUPFAM" id="SSF47413">
    <property type="entry name" value="lambda repressor-like DNA-binding domains"/>
    <property type="match status" value="1"/>
</dbReference>
<dbReference type="GO" id="GO:0005829">
    <property type="term" value="C:cytosol"/>
    <property type="evidence" value="ECO:0007669"/>
    <property type="project" value="TreeGrafter"/>
</dbReference>
<name>A0A3L7A5J5_9MICO</name>
<protein>
    <submittedName>
        <fullName evidence="3">XRE family transcriptional regulator</fullName>
    </submittedName>
</protein>